<dbReference type="InterPro" id="IPR058719">
    <property type="entry name" value="WHD_LYAR"/>
</dbReference>
<dbReference type="GO" id="GO:0003779">
    <property type="term" value="F:actin binding"/>
    <property type="evidence" value="ECO:0007669"/>
    <property type="project" value="InterPro"/>
</dbReference>
<evidence type="ECO:0000256" key="1">
    <source>
        <dbReference type="ARBA" id="ARBA00004123"/>
    </source>
</evidence>
<evidence type="ECO:0000256" key="3">
    <source>
        <dbReference type="SAM" id="MobiDB-lite"/>
    </source>
</evidence>
<evidence type="ECO:0000313" key="6">
    <source>
        <dbReference type="Proteomes" id="UP001180020"/>
    </source>
</evidence>
<dbReference type="Proteomes" id="UP001180020">
    <property type="component" value="Unassembled WGS sequence"/>
</dbReference>
<accession>A0AAV9CLV1</accession>
<feature type="domain" description="WH2" evidence="4">
    <location>
        <begin position="211"/>
        <end position="228"/>
    </location>
</feature>
<evidence type="ECO:0000313" key="5">
    <source>
        <dbReference type="EMBL" id="KAK1289644.1"/>
    </source>
</evidence>
<comment type="subcellular location">
    <subcellularLocation>
        <location evidence="1">Nucleus</location>
    </subcellularLocation>
</comment>
<feature type="region of interest" description="Disordered" evidence="3">
    <location>
        <begin position="153"/>
        <end position="184"/>
    </location>
</feature>
<dbReference type="PANTHER" id="PTHR23149:SF9">
    <property type="entry name" value="G PATCH DOMAIN-CONTAINING PROTEIN 4"/>
    <property type="match status" value="1"/>
</dbReference>
<feature type="compositionally biased region" description="Basic and acidic residues" evidence="3">
    <location>
        <begin position="153"/>
        <end position="163"/>
    </location>
</feature>
<gene>
    <name evidence="5" type="ORF">QJS10_CPB18g00677</name>
</gene>
<evidence type="ECO:0000256" key="2">
    <source>
        <dbReference type="ARBA" id="ARBA00023242"/>
    </source>
</evidence>
<dbReference type="GO" id="GO:0005730">
    <property type="term" value="C:nucleolus"/>
    <property type="evidence" value="ECO:0007669"/>
    <property type="project" value="TreeGrafter"/>
</dbReference>
<dbReference type="PROSITE" id="PS51082">
    <property type="entry name" value="WH2"/>
    <property type="match status" value="1"/>
</dbReference>
<dbReference type="Pfam" id="PF25879">
    <property type="entry name" value="WHD_LYAR"/>
    <property type="match status" value="1"/>
</dbReference>
<evidence type="ECO:0000259" key="4">
    <source>
        <dbReference type="PROSITE" id="PS51082"/>
    </source>
</evidence>
<sequence>MPEIIDKVMPSTLPHPQGSVDISTSESWWGHKHGFISGGFLGAQSHPRKPRSKDSCEAVNGPNKRVTFDEEDQENLYKLVQVSILIRNRRVKTRRKYKLALQNEDFLNLRQRLVDINEFCVGEDCVIWTPHKRLNEILAELCQLGKSYVRQEDKSTKEKDKATTGKQGLGIKDQPRKIAGCRPKGQKTYFDISDGEDSCDSTSSLKRKRNEESAMMNDIESKIKLKKLCKQLLLQVPSQSLKLKQLKDLIEARCPSVFSSFSSKHDAKSYLMKKLRMVNEGLVKCPRLSKVRLFMWLHSLDKVLTKLEGSGTFVVEGKKVSLSSSKGDKIFDRI</sequence>
<proteinExistence type="predicted"/>
<dbReference type="InterPro" id="IPR050656">
    <property type="entry name" value="PINX1"/>
</dbReference>
<dbReference type="EMBL" id="JAUJYO010000018">
    <property type="protein sequence ID" value="KAK1289644.1"/>
    <property type="molecule type" value="Genomic_DNA"/>
</dbReference>
<feature type="region of interest" description="Disordered" evidence="3">
    <location>
        <begin position="194"/>
        <end position="213"/>
    </location>
</feature>
<protein>
    <recommendedName>
        <fullName evidence="4">WH2 domain-containing protein</fullName>
    </recommendedName>
</protein>
<dbReference type="PANTHER" id="PTHR23149">
    <property type="entry name" value="G PATCH DOMAIN CONTAINING PROTEIN"/>
    <property type="match status" value="1"/>
</dbReference>
<comment type="caution">
    <text evidence="5">The sequence shown here is derived from an EMBL/GenBank/DDBJ whole genome shotgun (WGS) entry which is preliminary data.</text>
</comment>
<name>A0AAV9CLV1_ACOCL</name>
<organism evidence="5 6">
    <name type="scientific">Acorus calamus</name>
    <name type="common">Sweet flag</name>
    <dbReference type="NCBI Taxonomy" id="4465"/>
    <lineage>
        <taxon>Eukaryota</taxon>
        <taxon>Viridiplantae</taxon>
        <taxon>Streptophyta</taxon>
        <taxon>Embryophyta</taxon>
        <taxon>Tracheophyta</taxon>
        <taxon>Spermatophyta</taxon>
        <taxon>Magnoliopsida</taxon>
        <taxon>Liliopsida</taxon>
        <taxon>Acoraceae</taxon>
        <taxon>Acorus</taxon>
    </lineage>
</organism>
<keyword evidence="2" id="KW-0539">Nucleus</keyword>
<reference evidence="5" key="2">
    <citation type="submission" date="2023-06" db="EMBL/GenBank/DDBJ databases">
        <authorList>
            <person name="Ma L."/>
            <person name="Liu K.-W."/>
            <person name="Li Z."/>
            <person name="Hsiao Y.-Y."/>
            <person name="Qi Y."/>
            <person name="Fu T."/>
            <person name="Tang G."/>
            <person name="Zhang D."/>
            <person name="Sun W.-H."/>
            <person name="Liu D.-K."/>
            <person name="Li Y."/>
            <person name="Chen G.-Z."/>
            <person name="Liu X.-D."/>
            <person name="Liao X.-Y."/>
            <person name="Jiang Y.-T."/>
            <person name="Yu X."/>
            <person name="Hao Y."/>
            <person name="Huang J."/>
            <person name="Zhao X.-W."/>
            <person name="Ke S."/>
            <person name="Chen Y.-Y."/>
            <person name="Wu W.-L."/>
            <person name="Hsu J.-L."/>
            <person name="Lin Y.-F."/>
            <person name="Huang M.-D."/>
            <person name="Li C.-Y."/>
            <person name="Huang L."/>
            <person name="Wang Z.-W."/>
            <person name="Zhao X."/>
            <person name="Zhong W.-Y."/>
            <person name="Peng D.-H."/>
            <person name="Ahmad S."/>
            <person name="Lan S."/>
            <person name="Zhang J.-S."/>
            <person name="Tsai W.-C."/>
            <person name="Van De Peer Y."/>
            <person name="Liu Z.-J."/>
        </authorList>
    </citation>
    <scope>NUCLEOTIDE SEQUENCE</scope>
    <source>
        <strain evidence="5">CP</strain>
        <tissue evidence="5">Leaves</tissue>
    </source>
</reference>
<keyword evidence="6" id="KW-1185">Reference proteome</keyword>
<dbReference type="AlphaFoldDB" id="A0AAV9CLV1"/>
<dbReference type="InterPro" id="IPR003124">
    <property type="entry name" value="WH2_dom"/>
</dbReference>
<reference evidence="5" key="1">
    <citation type="journal article" date="2023" name="Nat. Commun.">
        <title>Diploid and tetraploid genomes of Acorus and the evolution of monocots.</title>
        <authorList>
            <person name="Ma L."/>
            <person name="Liu K.W."/>
            <person name="Li Z."/>
            <person name="Hsiao Y.Y."/>
            <person name="Qi Y."/>
            <person name="Fu T."/>
            <person name="Tang G.D."/>
            <person name="Zhang D."/>
            <person name="Sun W.H."/>
            <person name="Liu D.K."/>
            <person name="Li Y."/>
            <person name="Chen G.Z."/>
            <person name="Liu X.D."/>
            <person name="Liao X.Y."/>
            <person name="Jiang Y.T."/>
            <person name="Yu X."/>
            <person name="Hao Y."/>
            <person name="Huang J."/>
            <person name="Zhao X.W."/>
            <person name="Ke S."/>
            <person name="Chen Y.Y."/>
            <person name="Wu W.L."/>
            <person name="Hsu J.L."/>
            <person name="Lin Y.F."/>
            <person name="Huang M.D."/>
            <person name="Li C.Y."/>
            <person name="Huang L."/>
            <person name="Wang Z.W."/>
            <person name="Zhao X."/>
            <person name="Zhong W.Y."/>
            <person name="Peng D.H."/>
            <person name="Ahmad S."/>
            <person name="Lan S."/>
            <person name="Zhang J.S."/>
            <person name="Tsai W.C."/>
            <person name="Van de Peer Y."/>
            <person name="Liu Z.J."/>
        </authorList>
    </citation>
    <scope>NUCLEOTIDE SEQUENCE</scope>
    <source>
        <strain evidence="5">CP</strain>
    </source>
</reference>